<reference evidence="2 3" key="1">
    <citation type="submission" date="2023-07" db="EMBL/GenBank/DDBJ databases">
        <title>Genomic Encyclopedia of Type Strains, Phase IV (KMG-IV): sequencing the most valuable type-strain genomes for metagenomic binning, comparative biology and taxonomic classification.</title>
        <authorList>
            <person name="Goeker M."/>
        </authorList>
    </citation>
    <scope>NUCLEOTIDE SEQUENCE [LARGE SCALE GENOMIC DNA]</scope>
    <source>
        <strain evidence="2 3">DSM 3770</strain>
    </source>
</reference>
<dbReference type="EMBL" id="JAUSVY010000004">
    <property type="protein sequence ID" value="MDQ0505542.1"/>
    <property type="molecule type" value="Genomic_DNA"/>
</dbReference>
<evidence type="ECO:0000313" key="2">
    <source>
        <dbReference type="EMBL" id="MDQ0505542.1"/>
    </source>
</evidence>
<organism evidence="2 3">
    <name type="scientific">Xanthobacter agilis</name>
    <dbReference type="NCBI Taxonomy" id="47492"/>
    <lineage>
        <taxon>Bacteria</taxon>
        <taxon>Pseudomonadati</taxon>
        <taxon>Pseudomonadota</taxon>
        <taxon>Alphaproteobacteria</taxon>
        <taxon>Hyphomicrobiales</taxon>
        <taxon>Xanthobacteraceae</taxon>
        <taxon>Xanthobacter</taxon>
    </lineage>
</organism>
<accession>A0ABU0LEH1</accession>
<comment type="caution">
    <text evidence="2">The sequence shown here is derived from an EMBL/GenBank/DDBJ whole genome shotgun (WGS) entry which is preliminary data.</text>
</comment>
<protein>
    <recommendedName>
        <fullName evidence="4">DUF3618 domain-containing protein</fullName>
    </recommendedName>
</protein>
<evidence type="ECO:0000313" key="3">
    <source>
        <dbReference type="Proteomes" id="UP001241747"/>
    </source>
</evidence>
<keyword evidence="3" id="KW-1185">Reference proteome</keyword>
<sequence>MTDRTSIVDRLFALRADLAGKTGGAAAPSQATPDPAARRIEPDAAKEAGPPPALGTNAADIQAAGTWVKAHPLASVGLCLLAGVLVGGVWTRGRERGAGR</sequence>
<feature type="compositionally biased region" description="Basic and acidic residues" evidence="1">
    <location>
        <begin position="36"/>
        <end position="46"/>
    </location>
</feature>
<name>A0ABU0LEH1_XANAG</name>
<gene>
    <name evidence="2" type="ORF">QOZ94_002338</name>
</gene>
<evidence type="ECO:0000256" key="1">
    <source>
        <dbReference type="SAM" id="MobiDB-lite"/>
    </source>
</evidence>
<evidence type="ECO:0008006" key="4">
    <source>
        <dbReference type="Google" id="ProtNLM"/>
    </source>
</evidence>
<proteinExistence type="predicted"/>
<dbReference type="Proteomes" id="UP001241747">
    <property type="component" value="Unassembled WGS sequence"/>
</dbReference>
<feature type="region of interest" description="Disordered" evidence="1">
    <location>
        <begin position="22"/>
        <end position="57"/>
    </location>
</feature>
<dbReference type="RefSeq" id="WP_237344000.1">
    <property type="nucleotide sequence ID" value="NZ_JABWGX010000002.1"/>
</dbReference>